<evidence type="ECO:0000313" key="2">
    <source>
        <dbReference type="Proteomes" id="UP000070531"/>
    </source>
</evidence>
<name>A0A134BDK2_9BACT</name>
<reference evidence="1 2" key="1">
    <citation type="submission" date="2016-01" db="EMBL/GenBank/DDBJ databases">
        <authorList>
            <person name="Oliw E.H."/>
        </authorList>
    </citation>
    <scope>NUCLEOTIDE SEQUENCE [LARGE SCALE GENOMIC DNA]</scope>
    <source>
        <strain evidence="1 2">DNF00307</strain>
    </source>
</reference>
<dbReference type="EMBL" id="LSDL01000050">
    <property type="protein sequence ID" value="KXB78026.1"/>
    <property type="molecule type" value="Genomic_DNA"/>
</dbReference>
<proteinExistence type="predicted"/>
<accession>A0A134BDK2</accession>
<comment type="caution">
    <text evidence="1">The sequence shown here is derived from an EMBL/GenBank/DDBJ whole genome shotgun (WGS) entry which is preliminary data.</text>
</comment>
<gene>
    <name evidence="1" type="ORF">HMPREF1860_01068</name>
</gene>
<dbReference type="PATRIC" id="fig|419005.5.peg.1075"/>
<dbReference type="Proteomes" id="UP000070531">
    <property type="component" value="Unassembled WGS sequence"/>
</dbReference>
<organism evidence="1">
    <name type="scientific">Prevotella amnii</name>
    <dbReference type="NCBI Taxonomy" id="419005"/>
    <lineage>
        <taxon>Bacteria</taxon>
        <taxon>Pseudomonadati</taxon>
        <taxon>Bacteroidota</taxon>
        <taxon>Bacteroidia</taxon>
        <taxon>Bacteroidales</taxon>
        <taxon>Prevotellaceae</taxon>
        <taxon>Prevotella</taxon>
    </lineage>
</organism>
<sequence length="58" mass="7316">MPIYIIKELKKNNYCKSTKYYKKDEKAFTFFLHYRVLPPPFFNYFNLQNKPHPYPFFR</sequence>
<protein>
    <submittedName>
        <fullName evidence="1">Uncharacterized protein</fullName>
    </submittedName>
</protein>
<dbReference type="AlphaFoldDB" id="A0A134BDK2"/>
<evidence type="ECO:0000313" key="1">
    <source>
        <dbReference type="EMBL" id="KXB78026.1"/>
    </source>
</evidence>